<organism evidence="9 10">
    <name type="scientific">[Ruminococcus] torques</name>
    <dbReference type="NCBI Taxonomy" id="33039"/>
    <lineage>
        <taxon>Bacteria</taxon>
        <taxon>Bacillati</taxon>
        <taxon>Bacillota</taxon>
        <taxon>Clostridia</taxon>
        <taxon>Lachnospirales</taxon>
        <taxon>Lachnospiraceae</taxon>
        <taxon>Mediterraneibacter</taxon>
    </lineage>
</organism>
<dbReference type="Pfam" id="PF01546">
    <property type="entry name" value="Peptidase_M20"/>
    <property type="match status" value="1"/>
</dbReference>
<dbReference type="InterPro" id="IPR036264">
    <property type="entry name" value="Bact_exopeptidase_dim_dom"/>
</dbReference>
<comment type="similarity">
    <text evidence="3">Belongs to the peptidase M20A family.</text>
</comment>
<protein>
    <submittedName>
        <fullName evidence="9">Probable succinyl-diaminopimelate desuccinylase</fullName>
        <ecNumber evidence="9">3.5.1.18</ecNumber>
    </submittedName>
</protein>
<evidence type="ECO:0000256" key="5">
    <source>
        <dbReference type="ARBA" id="ARBA00022801"/>
    </source>
</evidence>
<sequence>MDAVELTRELIKIESTDPGSWETEIGEYICDYLKESGADTEAYEVEPGRKIVKGVVKGAKAHPALVFICHMDTVVKGEGWTKNAFGAEVSNGKIWGRGACDMKSGLASALTAFAEVAKSQKENAEDIEKLPGTLVFIGTVDEEADMKGSEAAVQQGWIQKEDWVLDMEPTSGMIQMAHKGRTWFELNVEGITAHASMPEKGADAIAGIAFMIAEIRKAMGKVPTHEELGKSTVTFGQISGGYSPYVVSDHSMVTIDMRLVPPMNTQEAEKIVRKAIEIGENAVPGVKGSYKITGDRPPVETHMESGLMKALSESVKKVTGKDPVVSAFTGYTDTAVVAGLLGNPNCMSYGPGNLAQAHKPDEYVEIADIERCVQVYRELICLYEDMI</sequence>
<evidence type="ECO:0000256" key="7">
    <source>
        <dbReference type="ARBA" id="ARBA00023285"/>
    </source>
</evidence>
<dbReference type="GO" id="GO:0046872">
    <property type="term" value="F:metal ion binding"/>
    <property type="evidence" value="ECO:0007669"/>
    <property type="project" value="UniProtKB-KW"/>
</dbReference>
<dbReference type="InterPro" id="IPR011650">
    <property type="entry name" value="Peptidase_M20_dimer"/>
</dbReference>
<proteinExistence type="inferred from homology"/>
<dbReference type="Pfam" id="PF07687">
    <property type="entry name" value="M20_dimer"/>
    <property type="match status" value="1"/>
</dbReference>
<dbReference type="EMBL" id="CZBX01000004">
    <property type="protein sequence ID" value="CUQ84643.1"/>
    <property type="molecule type" value="Genomic_DNA"/>
</dbReference>
<evidence type="ECO:0000256" key="1">
    <source>
        <dbReference type="ARBA" id="ARBA00001941"/>
    </source>
</evidence>
<comment type="cofactor">
    <cofactor evidence="2">
        <name>Zn(2+)</name>
        <dbReference type="ChEBI" id="CHEBI:29105"/>
    </cofactor>
</comment>
<comment type="cofactor">
    <cofactor evidence="1">
        <name>Co(2+)</name>
        <dbReference type="ChEBI" id="CHEBI:48828"/>
    </cofactor>
</comment>
<dbReference type="InterPro" id="IPR010182">
    <property type="entry name" value="ArgE/DapE"/>
</dbReference>
<name>A0A174ZBE5_9FIRM</name>
<dbReference type="GO" id="GO:0009014">
    <property type="term" value="F:succinyl-diaminopimelate desuccinylase activity"/>
    <property type="evidence" value="ECO:0007669"/>
    <property type="project" value="UniProtKB-EC"/>
</dbReference>
<reference evidence="9 10" key="1">
    <citation type="submission" date="2015-09" db="EMBL/GenBank/DDBJ databases">
        <authorList>
            <consortium name="Pathogen Informatics"/>
        </authorList>
    </citation>
    <scope>NUCLEOTIDE SEQUENCE [LARGE SCALE GENOMIC DNA]</scope>
    <source>
        <strain evidence="9 10">2789STDY5834889</strain>
    </source>
</reference>
<feature type="domain" description="Peptidase M20 dimerisation" evidence="8">
    <location>
        <begin position="177"/>
        <end position="277"/>
    </location>
</feature>
<evidence type="ECO:0000256" key="2">
    <source>
        <dbReference type="ARBA" id="ARBA00001947"/>
    </source>
</evidence>
<dbReference type="EC" id="3.5.1.18" evidence="9"/>
<evidence type="ECO:0000313" key="9">
    <source>
        <dbReference type="EMBL" id="CUQ84643.1"/>
    </source>
</evidence>
<dbReference type="SUPFAM" id="SSF53187">
    <property type="entry name" value="Zn-dependent exopeptidases"/>
    <property type="match status" value="1"/>
</dbReference>
<dbReference type="CDD" id="cd08659">
    <property type="entry name" value="M20_ArgE_DapE-like"/>
    <property type="match status" value="1"/>
</dbReference>
<gene>
    <name evidence="9" type="primary">dapE_1</name>
    <name evidence="9" type="ORF">ERS852502_00967</name>
</gene>
<dbReference type="OrthoDB" id="9792335at2"/>
<dbReference type="NCBIfam" id="TIGR01910">
    <property type="entry name" value="DapE-ArgE"/>
    <property type="match status" value="1"/>
</dbReference>
<dbReference type="RefSeq" id="WP_055171567.1">
    <property type="nucleotide sequence ID" value="NZ_CZBX01000004.1"/>
</dbReference>
<dbReference type="InterPro" id="IPR050072">
    <property type="entry name" value="Peptidase_M20A"/>
</dbReference>
<evidence type="ECO:0000313" key="10">
    <source>
        <dbReference type="Proteomes" id="UP000078383"/>
    </source>
</evidence>
<keyword evidence="4" id="KW-0479">Metal-binding</keyword>
<dbReference type="Gene3D" id="3.40.630.10">
    <property type="entry name" value="Zn peptidases"/>
    <property type="match status" value="2"/>
</dbReference>
<dbReference type="SUPFAM" id="SSF55031">
    <property type="entry name" value="Bacterial exopeptidase dimerisation domain"/>
    <property type="match status" value="1"/>
</dbReference>
<dbReference type="Gene3D" id="3.30.70.360">
    <property type="match status" value="1"/>
</dbReference>
<dbReference type="AlphaFoldDB" id="A0A174ZBE5"/>
<keyword evidence="7" id="KW-0170">Cobalt</keyword>
<evidence type="ECO:0000259" key="8">
    <source>
        <dbReference type="Pfam" id="PF07687"/>
    </source>
</evidence>
<keyword evidence="5 9" id="KW-0378">Hydrolase</keyword>
<evidence type="ECO:0000256" key="6">
    <source>
        <dbReference type="ARBA" id="ARBA00022833"/>
    </source>
</evidence>
<evidence type="ECO:0000256" key="4">
    <source>
        <dbReference type="ARBA" id="ARBA00022723"/>
    </source>
</evidence>
<accession>A0A174ZBE5</accession>
<dbReference type="Proteomes" id="UP000078383">
    <property type="component" value="Unassembled WGS sequence"/>
</dbReference>
<dbReference type="InterPro" id="IPR002933">
    <property type="entry name" value="Peptidase_M20"/>
</dbReference>
<evidence type="ECO:0000256" key="3">
    <source>
        <dbReference type="ARBA" id="ARBA00006247"/>
    </source>
</evidence>
<keyword evidence="6" id="KW-0862">Zinc</keyword>
<dbReference type="PANTHER" id="PTHR43808">
    <property type="entry name" value="ACETYLORNITHINE DEACETYLASE"/>
    <property type="match status" value="1"/>
</dbReference>